<name>A0A445AYF0_ARAHY</name>
<keyword evidence="2" id="KW-1185">Reference proteome</keyword>
<organism evidence="1 2">
    <name type="scientific">Arachis hypogaea</name>
    <name type="common">Peanut</name>
    <dbReference type="NCBI Taxonomy" id="3818"/>
    <lineage>
        <taxon>Eukaryota</taxon>
        <taxon>Viridiplantae</taxon>
        <taxon>Streptophyta</taxon>
        <taxon>Embryophyta</taxon>
        <taxon>Tracheophyta</taxon>
        <taxon>Spermatophyta</taxon>
        <taxon>Magnoliopsida</taxon>
        <taxon>eudicotyledons</taxon>
        <taxon>Gunneridae</taxon>
        <taxon>Pentapetalae</taxon>
        <taxon>rosids</taxon>
        <taxon>fabids</taxon>
        <taxon>Fabales</taxon>
        <taxon>Fabaceae</taxon>
        <taxon>Papilionoideae</taxon>
        <taxon>50 kb inversion clade</taxon>
        <taxon>dalbergioids sensu lato</taxon>
        <taxon>Dalbergieae</taxon>
        <taxon>Pterocarpus clade</taxon>
        <taxon>Arachis</taxon>
    </lineage>
</organism>
<evidence type="ECO:0000313" key="1">
    <source>
        <dbReference type="EMBL" id="RYR31474.1"/>
    </source>
</evidence>
<dbReference type="Proteomes" id="UP000289738">
    <property type="component" value="Chromosome B01"/>
</dbReference>
<accession>A0A445AYF0</accession>
<dbReference type="EMBL" id="SDMP01000011">
    <property type="protein sequence ID" value="RYR31474.1"/>
    <property type="molecule type" value="Genomic_DNA"/>
</dbReference>
<gene>
    <name evidence="1" type="ORF">Ahy_B01g056270</name>
</gene>
<evidence type="ECO:0008006" key="3">
    <source>
        <dbReference type="Google" id="ProtNLM"/>
    </source>
</evidence>
<sequence>MNDSNSDCQLNESEVNYYFESNQVAEFLWDVDEQHVPKVGMTFKTLEKAGKFYKDYSKLADFSTKIRNTNKKGNENRASLQLRRQIPLLN</sequence>
<evidence type="ECO:0000313" key="2">
    <source>
        <dbReference type="Proteomes" id="UP000289738"/>
    </source>
</evidence>
<proteinExistence type="predicted"/>
<dbReference type="AlphaFoldDB" id="A0A445AYF0"/>
<comment type="caution">
    <text evidence="1">The sequence shown here is derived from an EMBL/GenBank/DDBJ whole genome shotgun (WGS) entry which is preliminary data.</text>
</comment>
<reference evidence="1 2" key="1">
    <citation type="submission" date="2019-01" db="EMBL/GenBank/DDBJ databases">
        <title>Sequencing of cultivated peanut Arachis hypogaea provides insights into genome evolution and oil improvement.</title>
        <authorList>
            <person name="Chen X."/>
        </authorList>
    </citation>
    <scope>NUCLEOTIDE SEQUENCE [LARGE SCALE GENOMIC DNA]</scope>
    <source>
        <strain evidence="2">cv. Fuhuasheng</strain>
        <tissue evidence="1">Leaves</tissue>
    </source>
</reference>
<protein>
    <recommendedName>
        <fullName evidence="3">FAR1 domain-containing protein</fullName>
    </recommendedName>
</protein>